<dbReference type="EMBL" id="LAZR01008273">
    <property type="protein sequence ID" value="KKM79881.1"/>
    <property type="molecule type" value="Genomic_DNA"/>
</dbReference>
<gene>
    <name evidence="1" type="ORF">LCGC14_1345450</name>
</gene>
<comment type="caution">
    <text evidence="1">The sequence shown here is derived from an EMBL/GenBank/DDBJ whole genome shotgun (WGS) entry which is preliminary data.</text>
</comment>
<protein>
    <recommendedName>
        <fullName evidence="2">C1q domain-containing protein</fullName>
    </recommendedName>
</protein>
<reference evidence="1" key="1">
    <citation type="journal article" date="2015" name="Nature">
        <title>Complex archaea that bridge the gap between prokaryotes and eukaryotes.</title>
        <authorList>
            <person name="Spang A."/>
            <person name="Saw J.H."/>
            <person name="Jorgensen S.L."/>
            <person name="Zaremba-Niedzwiedzka K."/>
            <person name="Martijn J."/>
            <person name="Lind A.E."/>
            <person name="van Eijk R."/>
            <person name="Schleper C."/>
            <person name="Guy L."/>
            <person name="Ettema T.J."/>
        </authorList>
    </citation>
    <scope>NUCLEOTIDE SEQUENCE</scope>
</reference>
<proteinExistence type="predicted"/>
<name>A0A0F9KYP2_9ZZZZ</name>
<dbReference type="AlphaFoldDB" id="A0A0F9KYP2"/>
<organism evidence="1">
    <name type="scientific">marine sediment metagenome</name>
    <dbReference type="NCBI Taxonomy" id="412755"/>
    <lineage>
        <taxon>unclassified sequences</taxon>
        <taxon>metagenomes</taxon>
        <taxon>ecological metagenomes</taxon>
    </lineage>
</organism>
<dbReference type="Gene3D" id="2.60.120.40">
    <property type="match status" value="1"/>
</dbReference>
<dbReference type="InterPro" id="IPR008983">
    <property type="entry name" value="Tumour_necrosis_fac-like_dom"/>
</dbReference>
<accession>A0A0F9KYP2</accession>
<evidence type="ECO:0000313" key="1">
    <source>
        <dbReference type="EMBL" id="KKM79881.1"/>
    </source>
</evidence>
<sequence>MTKGGNKLAGVSLIFALAGVGVGVFSFISMNNYINDANAYVLPMARVYYDGPPYTIPSGGTYKLFNYTQKSYDTHGAFNLTSNSYTIPETGYYQVIAQYSIFTDVGEFFLISLYSNDNLVSFISHTSGLDTNTFGVALMDINNFTKGDSLTIKVYIFNLGSLSRNIFNGEEYTFFSIAKIT</sequence>
<evidence type="ECO:0008006" key="2">
    <source>
        <dbReference type="Google" id="ProtNLM"/>
    </source>
</evidence>